<reference evidence="7" key="1">
    <citation type="submission" date="2019-09" db="EMBL/GenBank/DDBJ databases">
        <title>Characterisation of the sponge microbiome using genome-centric metagenomics.</title>
        <authorList>
            <person name="Engelberts J.P."/>
            <person name="Robbins S.J."/>
            <person name="De Goeij J.M."/>
            <person name="Aranda M."/>
            <person name="Bell S.C."/>
            <person name="Webster N.S."/>
        </authorList>
    </citation>
    <scope>NUCLEOTIDE SEQUENCE</scope>
    <source>
        <strain evidence="7">SB0664_bin_27</strain>
    </source>
</reference>
<evidence type="ECO:0000256" key="3">
    <source>
        <dbReference type="ARBA" id="ARBA00023002"/>
    </source>
</evidence>
<dbReference type="PIRSF" id="PIRSF000105">
    <property type="entry name" value="HCDH"/>
    <property type="match status" value="1"/>
</dbReference>
<dbReference type="SUPFAM" id="SSF51735">
    <property type="entry name" value="NAD(P)-binding Rossmann-fold domains"/>
    <property type="match status" value="1"/>
</dbReference>
<evidence type="ECO:0000259" key="5">
    <source>
        <dbReference type="Pfam" id="PF00725"/>
    </source>
</evidence>
<evidence type="ECO:0000259" key="6">
    <source>
        <dbReference type="Pfam" id="PF02737"/>
    </source>
</evidence>
<comment type="similarity">
    <text evidence="2">Belongs to the 3-hydroxyacyl-CoA dehydrogenase family.</text>
</comment>
<organism evidence="7">
    <name type="scientific">Caldilineaceae bacterium SB0664_bin_27</name>
    <dbReference type="NCBI Taxonomy" id="2605260"/>
    <lineage>
        <taxon>Bacteria</taxon>
        <taxon>Bacillati</taxon>
        <taxon>Chloroflexota</taxon>
        <taxon>Caldilineae</taxon>
        <taxon>Caldilineales</taxon>
        <taxon>Caldilineaceae</taxon>
    </lineage>
</organism>
<proteinExistence type="inferred from homology"/>
<evidence type="ECO:0000256" key="4">
    <source>
        <dbReference type="PIRSR" id="PIRSR000105-1"/>
    </source>
</evidence>
<dbReference type="AlphaFoldDB" id="A0A6B0YZ08"/>
<dbReference type="InterPro" id="IPR008927">
    <property type="entry name" value="6-PGluconate_DH-like_C_sf"/>
</dbReference>
<dbReference type="GO" id="GO:0016616">
    <property type="term" value="F:oxidoreductase activity, acting on the CH-OH group of donors, NAD or NADP as acceptor"/>
    <property type="evidence" value="ECO:0007669"/>
    <property type="project" value="InterPro"/>
</dbReference>
<protein>
    <submittedName>
        <fullName evidence="7">3-hydroxyacyl-CoA dehydrogenase</fullName>
    </submittedName>
</protein>
<dbReference type="Pfam" id="PF00725">
    <property type="entry name" value="3HCDH"/>
    <property type="match status" value="1"/>
</dbReference>
<feature type="domain" description="3-hydroxyacyl-CoA dehydrogenase C-terminal" evidence="5">
    <location>
        <begin position="189"/>
        <end position="258"/>
    </location>
</feature>
<feature type="site" description="Important for catalytic activity" evidence="4">
    <location>
        <position position="142"/>
    </location>
</feature>
<feature type="domain" description="3-hydroxyacyl-CoA dehydrogenase NAD binding" evidence="6">
    <location>
        <begin position="11"/>
        <end position="184"/>
    </location>
</feature>
<comment type="pathway">
    <text evidence="1">Lipid metabolism; butanoate metabolism.</text>
</comment>
<dbReference type="Gene3D" id="3.40.50.720">
    <property type="entry name" value="NAD(P)-binding Rossmann-like Domain"/>
    <property type="match status" value="1"/>
</dbReference>
<dbReference type="InterPro" id="IPR013328">
    <property type="entry name" value="6PGD_dom2"/>
</dbReference>
<dbReference type="InterPro" id="IPR006176">
    <property type="entry name" value="3-OHacyl-CoA_DH_NAD-bd"/>
</dbReference>
<dbReference type="InterPro" id="IPR036291">
    <property type="entry name" value="NAD(P)-bd_dom_sf"/>
</dbReference>
<dbReference type="Gene3D" id="1.10.1040.10">
    <property type="entry name" value="N-(1-d-carboxylethyl)-l-norvaline Dehydrogenase, domain 2"/>
    <property type="match status" value="1"/>
</dbReference>
<evidence type="ECO:0000313" key="7">
    <source>
        <dbReference type="EMBL" id="MXY95701.1"/>
    </source>
</evidence>
<accession>A0A6B0YZ08</accession>
<dbReference type="PANTHER" id="PTHR48075">
    <property type="entry name" value="3-HYDROXYACYL-COA DEHYDROGENASE FAMILY PROTEIN"/>
    <property type="match status" value="1"/>
</dbReference>
<dbReference type="Pfam" id="PF02737">
    <property type="entry name" value="3HCDH_N"/>
    <property type="match status" value="1"/>
</dbReference>
<name>A0A6B0YZ08_9CHLR</name>
<comment type="caution">
    <text evidence="7">The sequence shown here is derived from an EMBL/GenBank/DDBJ whole genome shotgun (WGS) entry which is preliminary data.</text>
</comment>
<dbReference type="GO" id="GO:0070403">
    <property type="term" value="F:NAD+ binding"/>
    <property type="evidence" value="ECO:0007669"/>
    <property type="project" value="InterPro"/>
</dbReference>
<dbReference type="GO" id="GO:0006631">
    <property type="term" value="P:fatty acid metabolic process"/>
    <property type="evidence" value="ECO:0007669"/>
    <property type="project" value="InterPro"/>
</dbReference>
<dbReference type="PANTHER" id="PTHR48075:SF5">
    <property type="entry name" value="3-HYDROXYBUTYRYL-COA DEHYDROGENASE"/>
    <property type="match status" value="1"/>
</dbReference>
<dbReference type="InterPro" id="IPR006108">
    <property type="entry name" value="3HC_DH_C"/>
</dbReference>
<dbReference type="EMBL" id="VXRG01000168">
    <property type="protein sequence ID" value="MXY95701.1"/>
    <property type="molecule type" value="Genomic_DNA"/>
</dbReference>
<dbReference type="SUPFAM" id="SSF48179">
    <property type="entry name" value="6-phosphogluconate dehydrogenase C-terminal domain-like"/>
    <property type="match status" value="1"/>
</dbReference>
<dbReference type="InterPro" id="IPR022694">
    <property type="entry name" value="3-OHacyl-CoA_DH"/>
</dbReference>
<evidence type="ECO:0000256" key="2">
    <source>
        <dbReference type="ARBA" id="ARBA00009463"/>
    </source>
</evidence>
<sequence length="317" mass="34148">MTPLPFDQVRKVAVIGAGTIGASWAACFLANGLEVMAVDPVVEERDLRRAIDGMMPALEAMGYPTPADTSRLQFSASIAGGLAAAQFVQESVPERLDLKQETLRELECAIGPQVIVGSSATALIPSDIQEGAKHPQRVVVGHPFNPPHLIPLVEVSGGERTAPEALAWTMQFYRAIGKAPVLMKREAYGHIANRLAAALFREAVHLVAEGISTVEDIDEVITQGPGLRWALQGPFTTYHLAGGAEGIAHYMRHLGPTQEARWRTLGDPKLSVELVDRIVRDVQESVAGLSSAQLARYRDSGLVEIHRLKEGLTADSS</sequence>
<keyword evidence="3" id="KW-0560">Oxidoreductase</keyword>
<evidence type="ECO:0000256" key="1">
    <source>
        <dbReference type="ARBA" id="ARBA00005086"/>
    </source>
</evidence>
<gene>
    <name evidence="7" type="ORF">F4Y42_19865</name>
</gene>